<dbReference type="Proteomes" id="UP000239757">
    <property type="component" value="Unassembled WGS sequence"/>
</dbReference>
<dbReference type="AlphaFoldDB" id="A0A2P5WIR5"/>
<accession>A0A2P5WIR5</accession>
<gene>
    <name evidence="1" type="ORF">GOBAR_AA29696</name>
</gene>
<evidence type="ECO:0000313" key="1">
    <source>
        <dbReference type="EMBL" id="PPR90987.1"/>
    </source>
</evidence>
<dbReference type="OrthoDB" id="1432732at2759"/>
<proteinExistence type="predicted"/>
<evidence type="ECO:0000313" key="2">
    <source>
        <dbReference type="Proteomes" id="UP000239757"/>
    </source>
</evidence>
<reference evidence="1 2" key="1">
    <citation type="submission" date="2015-01" db="EMBL/GenBank/DDBJ databases">
        <title>Genome of allotetraploid Gossypium barbadense reveals genomic plasticity and fiber elongation in cotton evolution.</title>
        <authorList>
            <person name="Chen X."/>
            <person name="Liu X."/>
            <person name="Zhao B."/>
            <person name="Zheng H."/>
            <person name="Hu Y."/>
            <person name="Lu G."/>
            <person name="Yang C."/>
            <person name="Chen J."/>
            <person name="Shan C."/>
            <person name="Zhang L."/>
            <person name="Zhou Y."/>
            <person name="Wang L."/>
            <person name="Guo W."/>
            <person name="Bai Y."/>
            <person name="Ruan J."/>
            <person name="Shangguan X."/>
            <person name="Mao Y."/>
            <person name="Jiang J."/>
            <person name="Zhu Y."/>
            <person name="Lei J."/>
            <person name="Kang H."/>
            <person name="Chen S."/>
            <person name="He X."/>
            <person name="Wang R."/>
            <person name="Wang Y."/>
            <person name="Chen J."/>
            <person name="Wang L."/>
            <person name="Yu S."/>
            <person name="Wang B."/>
            <person name="Wei J."/>
            <person name="Song S."/>
            <person name="Lu X."/>
            <person name="Gao Z."/>
            <person name="Gu W."/>
            <person name="Deng X."/>
            <person name="Ma D."/>
            <person name="Wang S."/>
            <person name="Liang W."/>
            <person name="Fang L."/>
            <person name="Cai C."/>
            <person name="Zhu X."/>
            <person name="Zhou B."/>
            <person name="Zhang Y."/>
            <person name="Chen Z."/>
            <person name="Xu S."/>
            <person name="Zhu R."/>
            <person name="Wang S."/>
            <person name="Zhang T."/>
            <person name="Zhao G."/>
        </authorList>
    </citation>
    <scope>NUCLEOTIDE SEQUENCE [LARGE SCALE GENOMIC DNA]</scope>
    <source>
        <strain evidence="2">cv. Xinhai21</strain>
        <tissue evidence="1">Leaf</tissue>
    </source>
</reference>
<organism evidence="1 2">
    <name type="scientific">Gossypium barbadense</name>
    <name type="common">Sea Island cotton</name>
    <name type="synonym">Hibiscus barbadensis</name>
    <dbReference type="NCBI Taxonomy" id="3634"/>
    <lineage>
        <taxon>Eukaryota</taxon>
        <taxon>Viridiplantae</taxon>
        <taxon>Streptophyta</taxon>
        <taxon>Embryophyta</taxon>
        <taxon>Tracheophyta</taxon>
        <taxon>Spermatophyta</taxon>
        <taxon>Magnoliopsida</taxon>
        <taxon>eudicotyledons</taxon>
        <taxon>Gunneridae</taxon>
        <taxon>Pentapetalae</taxon>
        <taxon>rosids</taxon>
        <taxon>malvids</taxon>
        <taxon>Malvales</taxon>
        <taxon>Malvaceae</taxon>
        <taxon>Malvoideae</taxon>
        <taxon>Gossypium</taxon>
    </lineage>
</organism>
<sequence length="90" mass="10392">MVIDLAYHLGPIELIFENGAIVEACAKMNLNIEQFFDDVYTLERTLRVWENEFPVQPDLSTWEVPPTTFELVPDRGLRRNPKGRPLPGHN</sequence>
<dbReference type="EMBL" id="KZ667462">
    <property type="protein sequence ID" value="PPR90987.1"/>
    <property type="molecule type" value="Genomic_DNA"/>
</dbReference>
<protein>
    <submittedName>
        <fullName evidence="1">Uncharacterized protein</fullName>
    </submittedName>
</protein>
<name>A0A2P5WIR5_GOSBA</name>